<protein>
    <recommendedName>
        <fullName evidence="1">DUF7431 domain-containing protein</fullName>
    </recommendedName>
</protein>
<comment type="caution">
    <text evidence="2">The sequence shown here is derived from an EMBL/GenBank/DDBJ whole genome shotgun (WGS) entry which is preliminary data.</text>
</comment>
<dbReference type="VEuPathDB" id="FungiDB:RhiirFUN_018918"/>
<dbReference type="Proteomes" id="UP000018888">
    <property type="component" value="Unassembled WGS sequence"/>
</dbReference>
<accession>A0A2P4PSY4</accession>
<proteinExistence type="predicted"/>
<sequence>MSKMKFKKIIEEKIEKDGKVKLKVQKDGFHSVLVRLNPNEKLSNIRQELEKNSVISMKDIHLFAAKRNVIAREEEKDWKLDDIIETSGNDKILCLVKSSTPNVRFLIDHHKLEYGRTITPNGIEVASEKSFDIEEGCKLKEFGAEGYGKGKYEYNSNESEIIKTLLSLSSDIDVQNFANFALSFGKTKSTSSSNSTEISSMCNFTFYNKVSLKLFEDLEQINYDHYLKPTEKFRNKIEMAIKSANPRKEFKEITKEFGRFISNEVLLGGKIYFEGEESLQETLKENEKEFGMNLSSPASKTEAKKNAVNSIGKFKRSKNELFKLIGSKQPNSLEEFDEKTWIESLNDFESWGCTEYKKPVSIFRPLPYDLRKRIFKSIGKRILYNDPGEDYIYLPEKKSFELKNVPPHIADIIQKEDAECNIFATVIDTDDSKNDFFNCQILWIPNKKPRLIIHCIQNSNFKKPKYNLKIGLMVVGYDINFDFVNSDSNIHFEVIENKIEASKSMYCKKIFKDSFTKEYKEYEEHICIGIPVLRELKPSLDSLVIGHHFFNYQESNSFGTYTFSYCLKKNHYVELPGFTFHTLIISNYPDCNEYKIIPFNCRNSIIDKILSFNFRNSVPLPNDDDTHSSQPVIPKYISLHSSEDNCAPIFLKQKQNEIKIKYMKGKENCKDNCICKKTLKEDDLKLHSLITPKALHEST</sequence>
<feature type="domain" description="DUF7431" evidence="1">
    <location>
        <begin position="396"/>
        <end position="673"/>
    </location>
</feature>
<dbReference type="AlphaFoldDB" id="A0A2P4PSY4"/>
<dbReference type="Pfam" id="PF24209">
    <property type="entry name" value="DUF7431"/>
    <property type="match status" value="1"/>
</dbReference>
<evidence type="ECO:0000313" key="2">
    <source>
        <dbReference type="EMBL" id="POG68492.1"/>
    </source>
</evidence>
<name>A0A2P4PSY4_RHIID</name>
<dbReference type="InterPro" id="IPR055854">
    <property type="entry name" value="DUF7431"/>
</dbReference>
<organism evidence="2 3">
    <name type="scientific">Rhizophagus irregularis (strain DAOM 181602 / DAOM 197198 / MUCL 43194)</name>
    <name type="common">Arbuscular mycorrhizal fungus</name>
    <name type="synonym">Glomus intraradices</name>
    <dbReference type="NCBI Taxonomy" id="747089"/>
    <lineage>
        <taxon>Eukaryota</taxon>
        <taxon>Fungi</taxon>
        <taxon>Fungi incertae sedis</taxon>
        <taxon>Mucoromycota</taxon>
        <taxon>Glomeromycotina</taxon>
        <taxon>Glomeromycetes</taxon>
        <taxon>Glomerales</taxon>
        <taxon>Glomeraceae</taxon>
        <taxon>Rhizophagus</taxon>
    </lineage>
</organism>
<evidence type="ECO:0000259" key="1">
    <source>
        <dbReference type="Pfam" id="PF24209"/>
    </source>
</evidence>
<reference evidence="2 3" key="1">
    <citation type="journal article" date="2013" name="Proc. Natl. Acad. Sci. U.S.A.">
        <title>Genome of an arbuscular mycorrhizal fungus provides insight into the oldest plant symbiosis.</title>
        <authorList>
            <person name="Tisserant E."/>
            <person name="Malbreil M."/>
            <person name="Kuo A."/>
            <person name="Kohler A."/>
            <person name="Symeonidi A."/>
            <person name="Balestrini R."/>
            <person name="Charron P."/>
            <person name="Duensing N."/>
            <person name="Frei Dit Frey N."/>
            <person name="Gianinazzi-Pearson V."/>
            <person name="Gilbert L.B."/>
            <person name="Handa Y."/>
            <person name="Herr J.R."/>
            <person name="Hijri M."/>
            <person name="Koul R."/>
            <person name="Kawaguchi M."/>
            <person name="Krajinski F."/>
            <person name="Lammers P.J."/>
            <person name="Masclaux F.G."/>
            <person name="Murat C."/>
            <person name="Morin E."/>
            <person name="Ndikumana S."/>
            <person name="Pagni M."/>
            <person name="Petitpierre D."/>
            <person name="Requena N."/>
            <person name="Rosikiewicz P."/>
            <person name="Riley R."/>
            <person name="Saito K."/>
            <person name="San Clemente H."/>
            <person name="Shapiro H."/>
            <person name="van Tuinen D."/>
            <person name="Becard G."/>
            <person name="Bonfante P."/>
            <person name="Paszkowski U."/>
            <person name="Shachar-Hill Y.Y."/>
            <person name="Tuskan G.A."/>
            <person name="Young P.W."/>
            <person name="Sanders I.R."/>
            <person name="Henrissat B."/>
            <person name="Rensing S.A."/>
            <person name="Grigoriev I.V."/>
            <person name="Corradi N."/>
            <person name="Roux C."/>
            <person name="Martin F."/>
        </authorList>
    </citation>
    <scope>NUCLEOTIDE SEQUENCE [LARGE SCALE GENOMIC DNA]</scope>
    <source>
        <strain evidence="2 3">DAOM 197198</strain>
    </source>
</reference>
<dbReference type="EMBL" id="AUPC02000151">
    <property type="protein sequence ID" value="POG68492.1"/>
    <property type="molecule type" value="Genomic_DNA"/>
</dbReference>
<gene>
    <name evidence="2" type="ORF">GLOIN_2v1635604</name>
</gene>
<evidence type="ECO:0000313" key="3">
    <source>
        <dbReference type="Proteomes" id="UP000018888"/>
    </source>
</evidence>
<reference evidence="2 3" key="2">
    <citation type="journal article" date="2018" name="New Phytol.">
        <title>High intraspecific genome diversity in the model arbuscular mycorrhizal symbiont Rhizophagus irregularis.</title>
        <authorList>
            <person name="Chen E.C.H."/>
            <person name="Morin E."/>
            <person name="Beaudet D."/>
            <person name="Noel J."/>
            <person name="Yildirir G."/>
            <person name="Ndikumana S."/>
            <person name="Charron P."/>
            <person name="St-Onge C."/>
            <person name="Giorgi J."/>
            <person name="Kruger M."/>
            <person name="Marton T."/>
            <person name="Ropars J."/>
            <person name="Grigoriev I.V."/>
            <person name="Hainaut M."/>
            <person name="Henrissat B."/>
            <person name="Roux C."/>
            <person name="Martin F."/>
            <person name="Corradi N."/>
        </authorList>
    </citation>
    <scope>NUCLEOTIDE SEQUENCE [LARGE SCALE GENOMIC DNA]</scope>
    <source>
        <strain evidence="2 3">DAOM 197198</strain>
    </source>
</reference>
<keyword evidence="3" id="KW-1185">Reference proteome</keyword>